<dbReference type="RefSeq" id="WP_131957979.1">
    <property type="nucleotide sequence ID" value="NZ_SMFL01000003.1"/>
</dbReference>
<keyword evidence="2" id="KW-0449">Lipoprotein</keyword>
<dbReference type="InterPro" id="IPR041662">
    <property type="entry name" value="SusD-like_2"/>
</dbReference>
<dbReference type="SUPFAM" id="SSF48452">
    <property type="entry name" value="TPR-like"/>
    <property type="match status" value="1"/>
</dbReference>
<name>A0A4R5DYJ6_9BACT</name>
<evidence type="ECO:0000256" key="1">
    <source>
        <dbReference type="SAM" id="SignalP"/>
    </source>
</evidence>
<dbReference type="InterPro" id="IPR011990">
    <property type="entry name" value="TPR-like_helical_dom_sf"/>
</dbReference>
<dbReference type="Proteomes" id="UP000294850">
    <property type="component" value="Unassembled WGS sequence"/>
</dbReference>
<dbReference type="EMBL" id="SMFL01000003">
    <property type="protein sequence ID" value="TDE16445.1"/>
    <property type="molecule type" value="Genomic_DNA"/>
</dbReference>
<dbReference type="Gene3D" id="1.25.40.390">
    <property type="match status" value="1"/>
</dbReference>
<accession>A0A4R5DYJ6</accession>
<dbReference type="AlphaFoldDB" id="A0A4R5DYJ6"/>
<proteinExistence type="predicted"/>
<keyword evidence="3" id="KW-1185">Reference proteome</keyword>
<feature type="chain" id="PRO_5020823751" evidence="1">
    <location>
        <begin position="26"/>
        <end position="479"/>
    </location>
</feature>
<evidence type="ECO:0000313" key="2">
    <source>
        <dbReference type="EMBL" id="TDE16445.1"/>
    </source>
</evidence>
<keyword evidence="1" id="KW-0732">Signal</keyword>
<dbReference type="Pfam" id="PF12771">
    <property type="entry name" value="SusD-like_2"/>
    <property type="match status" value="1"/>
</dbReference>
<gene>
    <name evidence="2" type="ORF">E0F88_09405</name>
</gene>
<protein>
    <submittedName>
        <fullName evidence="2">SusD/RagB family nutrient-binding outer membrane lipoprotein</fullName>
    </submittedName>
</protein>
<comment type="caution">
    <text evidence="2">The sequence shown here is derived from an EMBL/GenBank/DDBJ whole genome shotgun (WGS) entry which is preliminary data.</text>
</comment>
<sequence length="479" mass="52981">MNSTKKIYFLLYTCLALLTSGCDNYLDVNNDPTLKSDATVQELLATAQFYTSDASWQQAYTACQYAQQLSSNLSTTGTDSYAEAENATGWSNFYLYILPQLNAIISKAKTEDVPVYAGIAKTLLAYNLGIATTSWENIPFSQADQEPKNFQPVYDTQQVIYADIQRLLDEAIVELTKNSGTKPGTDDLIYAGDVAKWTRLAYSLKARYLLHLSNKNTVQTAQAALTALQNGMKSNADDFQLKYNSKNLQPWYSRVALTNSTSNLSVTYSSTFVDLMNGKVQGITDPRISKVITLKNNQTVYSGQVPASLTGTTVDFSAASWHSGINSPVVFMTYAETKAIEAEARFLSNGGTFTSKGSTEDAYKAYLEIAQANMRKLEVTEANITSYLSAPAVAVTASQLTLLQILKEKYKAMFLIGDIWTDVRKYGYWDLPMPANVNPELGGPRIQRMRYPSSELTRNTANAEKNVKGPAVTMWMFSN</sequence>
<reference evidence="2 3" key="1">
    <citation type="submission" date="2019-03" db="EMBL/GenBank/DDBJ databases">
        <title>Dyadobacter AR-3-6 sp. nov., isolated from arctic soil.</title>
        <authorList>
            <person name="Chaudhary D.K."/>
        </authorList>
    </citation>
    <scope>NUCLEOTIDE SEQUENCE [LARGE SCALE GENOMIC DNA]</scope>
    <source>
        <strain evidence="2 3">AR-3-6</strain>
    </source>
</reference>
<evidence type="ECO:0000313" key="3">
    <source>
        <dbReference type="Proteomes" id="UP000294850"/>
    </source>
</evidence>
<dbReference type="OrthoDB" id="622163at2"/>
<feature type="signal peptide" evidence="1">
    <location>
        <begin position="1"/>
        <end position="25"/>
    </location>
</feature>
<dbReference type="PROSITE" id="PS51257">
    <property type="entry name" value="PROKAR_LIPOPROTEIN"/>
    <property type="match status" value="1"/>
</dbReference>
<organism evidence="2 3">
    <name type="scientific">Dyadobacter psychrotolerans</name>
    <dbReference type="NCBI Taxonomy" id="2541721"/>
    <lineage>
        <taxon>Bacteria</taxon>
        <taxon>Pseudomonadati</taxon>
        <taxon>Bacteroidota</taxon>
        <taxon>Cytophagia</taxon>
        <taxon>Cytophagales</taxon>
        <taxon>Spirosomataceae</taxon>
        <taxon>Dyadobacter</taxon>
    </lineage>
</organism>